<proteinExistence type="predicted"/>
<dbReference type="Proteomes" id="UP000037084">
    <property type="component" value="Unassembled WGS sequence"/>
</dbReference>
<reference evidence="2" key="1">
    <citation type="submission" date="2015-07" db="EMBL/GenBank/DDBJ databases">
        <authorList>
            <consortium name="Consortium for Microbial Forensics and Genomics (microFORGE)"/>
            <person name="Knight B.M."/>
            <person name="Roberts D.P."/>
            <person name="Lin D."/>
            <person name="Hari K."/>
            <person name="Fletcher J."/>
            <person name="Melcher U."/>
            <person name="Blagden T."/>
            <person name="Winegar R.A."/>
        </authorList>
    </citation>
    <scope>NUCLEOTIDE SEQUENCE [LARGE SCALE GENOMIC DNA]</scope>
    <source>
        <strain evidence="2">NRRL B-1447</strain>
    </source>
</reference>
<accession>A0A0L8N1Y6</accession>
<dbReference type="EMBL" id="LGUV01000041">
    <property type="protein sequence ID" value="KOG56613.1"/>
    <property type="molecule type" value="Genomic_DNA"/>
</dbReference>
<sequence>MSATPSAVERPLHFSTPYLRAALVRDAVDYTVEGRTIVVNPGVTPVTIAEEPRKTIPPLSSTVLADTRIEKADALLLLRTAPDGTDITGITAEPGWSHLADLLGPGEFPRETALYRSPQDDINTVLFDPAHVLGERGTAMDLREFNVRANLWFSPAGTDCAVHNQHDFIEVHTQVHGLGRMQRFRDRDHASLYQDVLMSPGYTTPDPFCATGPQCTYHYPWHQYRADTDCIWLAIEYHPVPRALRTLRPAPALTSLENHS</sequence>
<protein>
    <submittedName>
        <fullName evidence="1">Uncharacterized protein</fullName>
    </submittedName>
</protein>
<name>A0A0L8N1Y6_STRVG</name>
<gene>
    <name evidence="1" type="ORF">ADK75_07180</name>
</gene>
<organism evidence="1 2">
    <name type="scientific">Streptomyces virginiae</name>
    <name type="common">Streptomyces cinnamonensis</name>
    <dbReference type="NCBI Taxonomy" id="1961"/>
    <lineage>
        <taxon>Bacteria</taxon>
        <taxon>Bacillati</taxon>
        <taxon>Actinomycetota</taxon>
        <taxon>Actinomycetes</taxon>
        <taxon>Kitasatosporales</taxon>
        <taxon>Streptomycetaceae</taxon>
        <taxon>Streptomyces</taxon>
    </lineage>
</organism>
<dbReference type="PATRIC" id="fig|1961.12.peg.1606"/>
<dbReference type="OrthoDB" id="1988917at2"/>
<evidence type="ECO:0000313" key="2">
    <source>
        <dbReference type="Proteomes" id="UP000037084"/>
    </source>
</evidence>
<dbReference type="RefSeq" id="WP_053168993.1">
    <property type="nucleotide sequence ID" value="NZ_LGUV01000041.1"/>
</dbReference>
<dbReference type="AlphaFoldDB" id="A0A0L8N1Y6"/>
<comment type="caution">
    <text evidence="1">The sequence shown here is derived from an EMBL/GenBank/DDBJ whole genome shotgun (WGS) entry which is preliminary data.</text>
</comment>
<evidence type="ECO:0000313" key="1">
    <source>
        <dbReference type="EMBL" id="KOG56613.1"/>
    </source>
</evidence>